<sequence>MSEPAPKAEAGGAAAHRVSGRRRRSVADLVEGARSGDPRAVGRLISLVEDASPELREVAATLAPYAGQARVVGITGAPGVGKSTCTSALVAAYRRQGLRVGVLAVDPTSPFSGGALLGDRVRMQDHATDPEVFIRSMATRGHLGGLAWATPQAVRVLDAAGCAVILIETVGVGQSEVEVAGLADTTLVLLAPGMGDAVQVAKAGLLEVGDVYVVNKADREGAERVRRDLRNMLALGSWPDGVWRPPIVLTVATSGEGVDAVVEAVDRHHADGVDSGELARRRVRRARAEVEALALVDLRTRLDRLPRDHRLDAVAARVAGGELDPYRAADELVGQMLGDQPSRMGDPNGGARAASSR</sequence>
<evidence type="ECO:0000256" key="6">
    <source>
        <dbReference type="SAM" id="MobiDB-lite"/>
    </source>
</evidence>
<dbReference type="PANTHER" id="PTHR43087:SF1">
    <property type="entry name" value="LAO_AO TRANSPORT SYSTEM ATPASE"/>
    <property type="match status" value="1"/>
</dbReference>
<reference evidence="8 9" key="1">
    <citation type="submission" date="2016-10" db="EMBL/GenBank/DDBJ databases">
        <authorList>
            <person name="de Groot N.N."/>
        </authorList>
    </citation>
    <scope>NUCLEOTIDE SEQUENCE [LARGE SCALE GENOMIC DNA]</scope>
    <source>
        <strain evidence="8 9">CPCC 202808</strain>
    </source>
</reference>
<dbReference type="NCBIfam" id="TIGR00750">
    <property type="entry name" value="lao"/>
    <property type="match status" value="1"/>
</dbReference>
<accession>A0A1I2ZFN8</accession>
<dbReference type="EMBL" id="FOOI01000016">
    <property type="protein sequence ID" value="SFH36544.1"/>
    <property type="molecule type" value="Genomic_DNA"/>
</dbReference>
<feature type="region of interest" description="Disordered" evidence="6">
    <location>
        <begin position="337"/>
        <end position="357"/>
    </location>
</feature>
<keyword evidence="4" id="KW-0342">GTP-binding</keyword>
<dbReference type="InterPro" id="IPR052040">
    <property type="entry name" value="GTPase/Isobutyryl-CoA_mutase"/>
</dbReference>
<proteinExistence type="inferred from homology"/>
<dbReference type="InterPro" id="IPR027417">
    <property type="entry name" value="P-loop_NTPase"/>
</dbReference>
<dbReference type="Pfam" id="PF03308">
    <property type="entry name" value="MeaB"/>
    <property type="match status" value="1"/>
</dbReference>
<dbReference type="Proteomes" id="UP000533017">
    <property type="component" value="Unassembled WGS sequence"/>
</dbReference>
<reference evidence="7 10" key="2">
    <citation type="submission" date="2020-07" db="EMBL/GenBank/DDBJ databases">
        <title>Sequencing the genomes of 1000 actinobacteria strains.</title>
        <authorList>
            <person name="Klenk H.-P."/>
        </authorList>
    </citation>
    <scope>NUCLEOTIDE SEQUENCE [LARGE SCALE GENOMIC DNA]</scope>
    <source>
        <strain evidence="7 10">DSM 45117</strain>
    </source>
</reference>
<keyword evidence="2" id="KW-0547">Nucleotide-binding</keyword>
<dbReference type="Proteomes" id="UP000199052">
    <property type="component" value="Unassembled WGS sequence"/>
</dbReference>
<dbReference type="AlphaFoldDB" id="A0A1I2ZFN8"/>
<evidence type="ECO:0000256" key="2">
    <source>
        <dbReference type="ARBA" id="ARBA00022741"/>
    </source>
</evidence>
<dbReference type="EC" id="2.7.-.-" evidence="7"/>
<evidence type="ECO:0000313" key="10">
    <source>
        <dbReference type="Proteomes" id="UP000533017"/>
    </source>
</evidence>
<evidence type="ECO:0000256" key="5">
    <source>
        <dbReference type="ARBA" id="ARBA00023186"/>
    </source>
</evidence>
<dbReference type="Gene3D" id="3.40.50.300">
    <property type="entry name" value="P-loop containing nucleotide triphosphate hydrolases"/>
    <property type="match status" value="1"/>
</dbReference>
<evidence type="ECO:0000313" key="7">
    <source>
        <dbReference type="EMBL" id="NYH81959.1"/>
    </source>
</evidence>
<dbReference type="PANTHER" id="PTHR43087">
    <property type="entry name" value="LYSINE/ARGININE/ORNITHINE TRANSPORT SYSTEM KINASE"/>
    <property type="match status" value="1"/>
</dbReference>
<gene>
    <name evidence="7" type="ORF">FHR37_000810</name>
    <name evidence="8" type="ORF">SAMN05421678_11671</name>
</gene>
<keyword evidence="7" id="KW-0808">Transferase</keyword>
<keyword evidence="3" id="KW-0378">Hydrolase</keyword>
<dbReference type="GO" id="GO:0016301">
    <property type="term" value="F:kinase activity"/>
    <property type="evidence" value="ECO:0007669"/>
    <property type="project" value="UniProtKB-KW"/>
</dbReference>
<dbReference type="CDD" id="cd03114">
    <property type="entry name" value="MMAA-like"/>
    <property type="match status" value="1"/>
</dbReference>
<keyword evidence="10" id="KW-1185">Reference proteome</keyword>
<dbReference type="GO" id="GO:0005525">
    <property type="term" value="F:GTP binding"/>
    <property type="evidence" value="ECO:0007669"/>
    <property type="project" value="UniProtKB-KW"/>
</dbReference>
<protein>
    <submittedName>
        <fullName evidence="8">LAO/AO transport system kinase</fullName>
        <ecNumber evidence="7">2.7.-.-</ecNumber>
    </submittedName>
</protein>
<keyword evidence="8" id="KW-0418">Kinase</keyword>
<dbReference type="SUPFAM" id="SSF52540">
    <property type="entry name" value="P-loop containing nucleoside triphosphate hydrolases"/>
    <property type="match status" value="1"/>
</dbReference>
<name>A0A1I2ZFN8_9ACTN</name>
<feature type="region of interest" description="Disordered" evidence="6">
    <location>
        <begin position="1"/>
        <end position="27"/>
    </location>
</feature>
<feature type="compositionally biased region" description="Low complexity" evidence="6">
    <location>
        <begin position="1"/>
        <end position="15"/>
    </location>
</feature>
<comment type="similarity">
    <text evidence="1">Belongs to the SIMIBI class G3E GTPase family. ArgK/MeaB subfamily.</text>
</comment>
<evidence type="ECO:0000256" key="4">
    <source>
        <dbReference type="ARBA" id="ARBA00023134"/>
    </source>
</evidence>
<keyword evidence="5" id="KW-0143">Chaperone</keyword>
<dbReference type="InterPro" id="IPR005129">
    <property type="entry name" value="GTPase_ArgK"/>
</dbReference>
<evidence type="ECO:0000313" key="9">
    <source>
        <dbReference type="Proteomes" id="UP000199052"/>
    </source>
</evidence>
<dbReference type="EMBL" id="JACBZA010000001">
    <property type="protein sequence ID" value="NYH81959.1"/>
    <property type="molecule type" value="Genomic_DNA"/>
</dbReference>
<evidence type="ECO:0000256" key="1">
    <source>
        <dbReference type="ARBA" id="ARBA00009625"/>
    </source>
</evidence>
<dbReference type="STRING" id="504797.SAMN05421678_11671"/>
<evidence type="ECO:0000313" key="8">
    <source>
        <dbReference type="EMBL" id="SFH36544.1"/>
    </source>
</evidence>
<dbReference type="GO" id="GO:0003924">
    <property type="term" value="F:GTPase activity"/>
    <property type="evidence" value="ECO:0007669"/>
    <property type="project" value="InterPro"/>
</dbReference>
<evidence type="ECO:0000256" key="3">
    <source>
        <dbReference type="ARBA" id="ARBA00022801"/>
    </source>
</evidence>
<organism evidence="8 9">
    <name type="scientific">Actinopolymorpha cephalotaxi</name>
    <dbReference type="NCBI Taxonomy" id="504797"/>
    <lineage>
        <taxon>Bacteria</taxon>
        <taxon>Bacillati</taxon>
        <taxon>Actinomycetota</taxon>
        <taxon>Actinomycetes</taxon>
        <taxon>Propionibacteriales</taxon>
        <taxon>Actinopolymorphaceae</taxon>
        <taxon>Actinopolymorpha</taxon>
    </lineage>
</organism>